<organism evidence="12">
    <name type="scientific">Hirondellea gigas</name>
    <dbReference type="NCBI Taxonomy" id="1518452"/>
    <lineage>
        <taxon>Eukaryota</taxon>
        <taxon>Metazoa</taxon>
        <taxon>Ecdysozoa</taxon>
        <taxon>Arthropoda</taxon>
        <taxon>Crustacea</taxon>
        <taxon>Multicrustacea</taxon>
        <taxon>Malacostraca</taxon>
        <taxon>Eumalacostraca</taxon>
        <taxon>Peracarida</taxon>
        <taxon>Amphipoda</taxon>
        <taxon>Amphilochidea</taxon>
        <taxon>Lysianassida</taxon>
        <taxon>Lysianassidira</taxon>
        <taxon>Lysianassoidea</taxon>
        <taxon>Lysianassidae</taxon>
        <taxon>Hirondellea</taxon>
    </lineage>
</organism>
<evidence type="ECO:0000256" key="7">
    <source>
        <dbReference type="ARBA" id="ARBA00022837"/>
    </source>
</evidence>
<dbReference type="Gene3D" id="3.30.870.10">
    <property type="entry name" value="Endonuclease Chain A"/>
    <property type="match status" value="2"/>
</dbReference>
<dbReference type="EC" id="3.1.4.4" evidence="3"/>
<name>A0A6A7FUJ6_9CRUS</name>
<dbReference type="PROSITE" id="PS50004">
    <property type="entry name" value="C2"/>
    <property type="match status" value="2"/>
</dbReference>
<comment type="cofactor">
    <cofactor evidence="1">
        <name>Ca(2+)</name>
        <dbReference type="ChEBI" id="CHEBI:29108"/>
    </cofactor>
</comment>
<keyword evidence="7" id="KW-0106">Calcium</keyword>
<evidence type="ECO:0000256" key="5">
    <source>
        <dbReference type="ARBA" id="ARBA00022737"/>
    </source>
</evidence>
<dbReference type="GO" id="GO:0005886">
    <property type="term" value="C:plasma membrane"/>
    <property type="evidence" value="ECO:0007669"/>
    <property type="project" value="TreeGrafter"/>
</dbReference>
<dbReference type="Pfam" id="PF00168">
    <property type="entry name" value="C2"/>
    <property type="match status" value="2"/>
</dbReference>
<keyword evidence="9" id="KW-0443">Lipid metabolism</keyword>
<evidence type="ECO:0000256" key="8">
    <source>
        <dbReference type="ARBA" id="ARBA00022963"/>
    </source>
</evidence>
<proteinExistence type="evidence at transcript level"/>
<dbReference type="SMART" id="SM00155">
    <property type="entry name" value="PLDc"/>
    <property type="match status" value="2"/>
</dbReference>
<dbReference type="GO" id="GO:0004630">
    <property type="term" value="F:phospholipase D activity"/>
    <property type="evidence" value="ECO:0007669"/>
    <property type="project" value="UniProtKB-EC"/>
</dbReference>
<dbReference type="PANTHER" id="PTHR18896:SF60">
    <property type="entry name" value="PHOSPHOLIPASE D"/>
    <property type="match status" value="1"/>
</dbReference>
<evidence type="ECO:0000259" key="10">
    <source>
        <dbReference type="PROSITE" id="PS50004"/>
    </source>
</evidence>
<dbReference type="CDD" id="cd00030">
    <property type="entry name" value="C2"/>
    <property type="match status" value="2"/>
</dbReference>
<protein>
    <recommendedName>
        <fullName evidence="3">phospholipase D</fullName>
        <ecNumber evidence="3">3.1.4.4</ecNumber>
    </recommendedName>
</protein>
<dbReference type="PANTHER" id="PTHR18896">
    <property type="entry name" value="PHOSPHOLIPASE D"/>
    <property type="match status" value="1"/>
</dbReference>
<sequence>MVFLQGKLEVVVQEARNLPNLDFSKRKRDDLSDPYVNVKIIGKNKKEKKIGKTHVIDDCLNPKWYYFIVIQINQDVEEIQFIVKDKDKLKSDKIGFCSVPVFVFNNTRGYEGEMDLTNKKGGLAGSLLFKIQFTGTSDGDKHAASSYFPIKIKGCSRREHKSDSTDSGHTSFIHGKMLIHIKSAENLPNLDMTLLNQGNKSDPFVTVSLIDADNKEWKVATTKTIDDCLDPVWNEIFPINVCHEITGIIFKVYDQDLVAHDKMASMIIPAATFDKVSLVSGSFPLKKKNKECGKLNISIDFEKITRQSYEVPDCIYPSRPGNKVTLYQDAHCPKLPKVVHNSLGAEAVPHNAWEEIMNTMENAKKFIYITGWSVKTSISLVRDEHGDGKTIGQLLFNKANEGVDIRLLLWDELTSTESKQMGAMSTYDNVTKDYFKNSPVKVVLAVRNKTPKGLMPDSSYFTKFCYSHHQKTILVDAEIEFPGRQNARKLVAYIGGLDLTAGRYDTPEHPLFSTLSTLHKDDFYNNLVSTNAHSGPRQPWHDIHSQVIGPAAIDILNNFTERWKKQGIAGDTIFNFEDLNKNYSYNGQDSWNVQIFRSISEDSVQFEEVTPESVMKKKGRIIDSSIQHAYIHQIQKAERFIYIENQYFLGSSHQWENCRDIPVKNLVPLEIAAKIVDKIRQGEHFVAYILIPMFPEGNPDDVVTQEILHWQFHTIEMMYSLIGKEITKKGIDAEPQDYLLFFCVAKREDAESVSDNLKQPLDETAALAFRNRRSMIYVHSKMAIFDDKFILVGTANINDRSLGGTRDTEIAMGAYQPTIGSRANGDVSTFRKCLWSEHLGVVAPLDLDPGSKKCAKTVRKLAEDALLHYMDVNLPLPLSHLLIYPLDVQRNGVVSSRNDFKMFPDSKASVVGMRSKVIPTELTT</sequence>
<dbReference type="InterPro" id="IPR015679">
    <property type="entry name" value="PLipase_D_fam"/>
</dbReference>
<evidence type="ECO:0000256" key="6">
    <source>
        <dbReference type="ARBA" id="ARBA00022801"/>
    </source>
</evidence>
<reference evidence="12" key="1">
    <citation type="submission" date="2017-11" db="EMBL/GenBank/DDBJ databases">
        <title>The sensing device of the deep-sea amphipod.</title>
        <authorList>
            <person name="Kobayashi H."/>
            <person name="Nagahama T."/>
            <person name="Arai W."/>
            <person name="Sasagawa Y."/>
            <person name="Umeda M."/>
            <person name="Hayashi T."/>
            <person name="Nikaido I."/>
            <person name="Watanabe H."/>
            <person name="Oguri K."/>
            <person name="Kitazato H."/>
            <person name="Fujioka K."/>
            <person name="Kido Y."/>
            <person name="Takami H."/>
        </authorList>
    </citation>
    <scope>NUCLEOTIDE SEQUENCE</scope>
    <source>
        <tissue evidence="12">Whole body</tissue>
    </source>
</reference>
<accession>A0A6A7FUJ6</accession>
<dbReference type="InterPro" id="IPR024632">
    <property type="entry name" value="PLipase_D_C"/>
</dbReference>
<comment type="similarity">
    <text evidence="2">Belongs to the phospholipase D family. C2-PLD subfamily.</text>
</comment>
<dbReference type="AlphaFoldDB" id="A0A6A7FUJ6"/>
<keyword evidence="6" id="KW-0378">Hydrolase</keyword>
<feature type="domain" description="C2" evidence="10">
    <location>
        <begin position="1"/>
        <end position="114"/>
    </location>
</feature>
<evidence type="ECO:0000256" key="9">
    <source>
        <dbReference type="ARBA" id="ARBA00023098"/>
    </source>
</evidence>
<dbReference type="InterPro" id="IPR001736">
    <property type="entry name" value="PLipase_D/transphosphatidylase"/>
</dbReference>
<dbReference type="EMBL" id="IACT01002923">
    <property type="protein sequence ID" value="LAC22177.1"/>
    <property type="molecule type" value="mRNA"/>
</dbReference>
<keyword evidence="8" id="KW-0442">Lipid degradation</keyword>
<dbReference type="SMART" id="SM00239">
    <property type="entry name" value="C2"/>
    <property type="match status" value="2"/>
</dbReference>
<evidence type="ECO:0000259" key="11">
    <source>
        <dbReference type="PROSITE" id="PS50035"/>
    </source>
</evidence>
<dbReference type="PROSITE" id="PS50035">
    <property type="entry name" value="PLD"/>
    <property type="match status" value="2"/>
</dbReference>
<feature type="domain" description="C2" evidence="10">
    <location>
        <begin position="157"/>
        <end position="283"/>
    </location>
</feature>
<dbReference type="SUPFAM" id="SSF56024">
    <property type="entry name" value="Phospholipase D/nuclease"/>
    <property type="match status" value="2"/>
</dbReference>
<dbReference type="GO" id="GO:0009395">
    <property type="term" value="P:phospholipid catabolic process"/>
    <property type="evidence" value="ECO:0007669"/>
    <property type="project" value="TreeGrafter"/>
</dbReference>
<evidence type="ECO:0000256" key="2">
    <source>
        <dbReference type="ARBA" id="ARBA00010683"/>
    </source>
</evidence>
<keyword evidence="4" id="KW-0479">Metal-binding</keyword>
<dbReference type="Pfam" id="PF12357">
    <property type="entry name" value="PLD_C"/>
    <property type="match status" value="1"/>
</dbReference>
<evidence type="ECO:0000256" key="4">
    <source>
        <dbReference type="ARBA" id="ARBA00022723"/>
    </source>
</evidence>
<dbReference type="SUPFAM" id="SSF49562">
    <property type="entry name" value="C2 domain (Calcium/lipid-binding domain, CaLB)"/>
    <property type="match status" value="2"/>
</dbReference>
<dbReference type="GO" id="GO:0046872">
    <property type="term" value="F:metal ion binding"/>
    <property type="evidence" value="ECO:0007669"/>
    <property type="project" value="UniProtKB-KW"/>
</dbReference>
<dbReference type="Gene3D" id="2.60.40.150">
    <property type="entry name" value="C2 domain"/>
    <property type="match status" value="2"/>
</dbReference>
<feature type="domain" description="PLD phosphodiesterase" evidence="11">
    <location>
        <begin position="774"/>
        <end position="801"/>
    </location>
</feature>
<keyword evidence="5" id="KW-0677">Repeat</keyword>
<dbReference type="Pfam" id="PF00614">
    <property type="entry name" value="PLDc"/>
    <property type="match status" value="1"/>
</dbReference>
<feature type="domain" description="PLD phosphodiesterase" evidence="11">
    <location>
        <begin position="464"/>
        <end position="503"/>
    </location>
</feature>
<dbReference type="InterPro" id="IPR035892">
    <property type="entry name" value="C2_domain_sf"/>
</dbReference>
<evidence type="ECO:0000313" key="12">
    <source>
        <dbReference type="EMBL" id="LAC22177.1"/>
    </source>
</evidence>
<evidence type="ECO:0000256" key="3">
    <source>
        <dbReference type="ARBA" id="ARBA00012027"/>
    </source>
</evidence>
<dbReference type="InterPro" id="IPR000008">
    <property type="entry name" value="C2_dom"/>
</dbReference>
<evidence type="ECO:0000256" key="1">
    <source>
        <dbReference type="ARBA" id="ARBA00001913"/>
    </source>
</evidence>